<dbReference type="Pfam" id="PF01522">
    <property type="entry name" value="Polysacc_deac_1"/>
    <property type="match status" value="2"/>
</dbReference>
<reference evidence="8" key="1">
    <citation type="journal article" date="2017" name="Int. J. Syst. Evol. Microbiol.">
        <title>Notoacmeibacter marinus gen. nov., sp. nov., isolated from the gut of a limpet and proposal of Notoacmeibacteraceae fam. nov. in the order Rhizobiales of the class Alphaproteobacteria.</title>
        <authorList>
            <person name="Huang Z."/>
            <person name="Guo F."/>
            <person name="Lai Q."/>
        </authorList>
    </citation>
    <scope>NUCLEOTIDE SEQUENCE [LARGE SCALE GENOMIC DNA]</scope>
    <source>
        <strain evidence="8">XMTR2A4</strain>
    </source>
</reference>
<organism evidence="7 8">
    <name type="scientific">Notoacmeibacter marinus</name>
    <dbReference type="NCBI Taxonomy" id="1876515"/>
    <lineage>
        <taxon>Bacteria</taxon>
        <taxon>Pseudomonadati</taxon>
        <taxon>Pseudomonadota</taxon>
        <taxon>Alphaproteobacteria</taxon>
        <taxon>Hyphomicrobiales</taxon>
        <taxon>Notoacmeibacteraceae</taxon>
        <taxon>Notoacmeibacter</taxon>
    </lineage>
</organism>
<evidence type="ECO:0000256" key="4">
    <source>
        <dbReference type="ARBA" id="ARBA00022729"/>
    </source>
</evidence>
<dbReference type="Proteomes" id="UP000215405">
    <property type="component" value="Unassembled WGS sequence"/>
</dbReference>
<comment type="caution">
    <text evidence="7">The sequence shown here is derived from an EMBL/GenBank/DDBJ whole genome shotgun (WGS) entry which is preliminary data.</text>
</comment>
<feature type="domain" description="NodB homology" evidence="6">
    <location>
        <begin position="93"/>
        <end position="338"/>
    </location>
</feature>
<dbReference type="GO" id="GO:0016810">
    <property type="term" value="F:hydrolase activity, acting on carbon-nitrogen (but not peptide) bonds"/>
    <property type="evidence" value="ECO:0007669"/>
    <property type="project" value="InterPro"/>
</dbReference>
<dbReference type="InterPro" id="IPR002509">
    <property type="entry name" value="NODB_dom"/>
</dbReference>
<dbReference type="PANTHER" id="PTHR34216">
    <property type="match status" value="1"/>
</dbReference>
<keyword evidence="8" id="KW-1185">Reference proteome</keyword>
<evidence type="ECO:0000256" key="5">
    <source>
        <dbReference type="ARBA" id="ARBA00032976"/>
    </source>
</evidence>
<evidence type="ECO:0000313" key="7">
    <source>
        <dbReference type="EMBL" id="OXT02889.1"/>
    </source>
</evidence>
<comment type="function">
    <text evidence="1">Is involved in generating a small heat-stable compound (Nod), an acylated oligomer of N-acetylglucosamine, that stimulates mitosis in various plant protoplasts.</text>
</comment>
<dbReference type="AlphaFoldDB" id="A0A231V3Y3"/>
<dbReference type="Gene3D" id="3.20.20.370">
    <property type="entry name" value="Glycoside hydrolase/deacetylase"/>
    <property type="match status" value="1"/>
</dbReference>
<dbReference type="GO" id="GO:0005975">
    <property type="term" value="P:carbohydrate metabolic process"/>
    <property type="evidence" value="ECO:0007669"/>
    <property type="project" value="InterPro"/>
</dbReference>
<comment type="similarity">
    <text evidence="2">Belongs to the polysaccharide deacetylase family.</text>
</comment>
<dbReference type="PROSITE" id="PS51677">
    <property type="entry name" value="NODB"/>
    <property type="match status" value="1"/>
</dbReference>
<evidence type="ECO:0000313" key="8">
    <source>
        <dbReference type="Proteomes" id="UP000215405"/>
    </source>
</evidence>
<dbReference type="SUPFAM" id="SSF88713">
    <property type="entry name" value="Glycoside hydrolase/deacetylase"/>
    <property type="match status" value="1"/>
</dbReference>
<proteinExistence type="inferred from homology"/>
<evidence type="ECO:0000256" key="3">
    <source>
        <dbReference type="ARBA" id="ARBA00020071"/>
    </source>
</evidence>
<accession>A0A231V3Y3</accession>
<dbReference type="InterPro" id="IPR011330">
    <property type="entry name" value="Glyco_hydro/deAcase_b/a-brl"/>
</dbReference>
<evidence type="ECO:0000256" key="1">
    <source>
        <dbReference type="ARBA" id="ARBA00003236"/>
    </source>
</evidence>
<sequence>MKQSARHFAIRAALEAIAATNPRAIVRRMAAHSVIFTLHHVRPASDETFAPNAGLSVRPDFLDEAIEECTACDFTPIRLSDLPARLAAEPHGRFVAFTLDDGCRDNRDHAAPVFRRHGVPYTLFVTKGFAQRTQTMWWETAEAAIRQVERWVLDGEAMDCSTLADKTAAFRRTAALVDGSEDETRAVTAVEAAAQAAGVDGKEIVKREAMDEAELTTLSKDDPFVEFGVHTLTHSALAKLPDKTMRREIDQSIDWITELTGKRPVSVAYPYGHPWACGSREAAAADEAGLSVGVTTQPGKIVVAPAAPLLLPRVSLNGLYQEPRFVRAFLSGRLLKTA</sequence>
<dbReference type="InterPro" id="IPR051398">
    <property type="entry name" value="Polysacch_Deacetylase"/>
</dbReference>
<gene>
    <name evidence="7" type="ORF">B7H23_02870</name>
</gene>
<dbReference type="PANTHER" id="PTHR34216:SF7">
    <property type="entry name" value="POLY-BETA-1,6-N-ACETYL-D-GLUCOSAMINE N-DEACETYLASE"/>
    <property type="match status" value="1"/>
</dbReference>
<protein>
    <recommendedName>
        <fullName evidence="3">Chitooligosaccharide deacetylase</fullName>
    </recommendedName>
    <alternativeName>
        <fullName evidence="5">Nodulation protein B</fullName>
    </alternativeName>
</protein>
<evidence type="ECO:0000256" key="2">
    <source>
        <dbReference type="ARBA" id="ARBA00010973"/>
    </source>
</evidence>
<dbReference type="EMBL" id="NBYO01000001">
    <property type="protein sequence ID" value="OXT02889.1"/>
    <property type="molecule type" value="Genomic_DNA"/>
</dbReference>
<keyword evidence="4" id="KW-0732">Signal</keyword>
<evidence type="ECO:0000259" key="6">
    <source>
        <dbReference type="PROSITE" id="PS51677"/>
    </source>
</evidence>
<name>A0A231V3Y3_9HYPH</name>